<dbReference type="AlphaFoldDB" id="A0A7I7P3L9"/>
<feature type="region of interest" description="Disordered" evidence="1">
    <location>
        <begin position="422"/>
        <end position="520"/>
    </location>
</feature>
<dbReference type="KEGG" id="mseo:MSEO_39860"/>
<dbReference type="RefSeq" id="WP_163683027.1">
    <property type="nucleotide sequence ID" value="NZ_AP022582.1"/>
</dbReference>
<feature type="compositionally biased region" description="Low complexity" evidence="1">
    <location>
        <begin position="422"/>
        <end position="434"/>
    </location>
</feature>
<evidence type="ECO:0000259" key="3">
    <source>
        <dbReference type="Pfam" id="PF22905"/>
    </source>
</evidence>
<feature type="compositionally biased region" description="Pro residues" evidence="1">
    <location>
        <begin position="480"/>
        <end position="496"/>
    </location>
</feature>
<evidence type="ECO:0000313" key="4">
    <source>
        <dbReference type="EMBL" id="BBY03487.1"/>
    </source>
</evidence>
<evidence type="ECO:0000259" key="2">
    <source>
        <dbReference type="Pfam" id="PF14021"/>
    </source>
</evidence>
<dbReference type="Pfam" id="PF14021">
    <property type="entry name" value="TNT"/>
    <property type="match status" value="1"/>
</dbReference>
<sequence length="646" mass="68029">MQLRYISVAALIGEAGGDPWAINKSLQSGSPGQISSLAEVFHRAGRCTAEAQHAFEQARNRFNAAWDRRDGGHPINDSAEVQRVTQSLGIQSLQLPKIGVDLENIAASLAEAQKAAAGQIAALENQLQTLDGLIGQAVAMEQADNVSAEDRHILDALIRNCERDAIDDTKAALAQLNSIRNGYSDGLRNSLSNLRTDGYDPASLHDVDADGSPKPTEAQTRALADLRRITDQAVVDQMGKVRAAQEALNKAMADLYAHGPGSPEGEAASARLPKLKADLAHALDDLGKIPDYKDVDPASITITPDGRFMFTHTVDGQPVQVYGQLKNGAGEFFDQAMGTSYTFSGGKLTGMRTLDPGKVEATPEPLWSAITTAVGGYGLKAGGQVAWQGLKTLFSREALEGLTGDNVLARALGGAEERAANAGADLTPHGSPTPGVGGEPVPGATHPGPAPVVEHTPHPASGELPPDAGPPAGPHVPVAPDSPAPPVVPLEPPPRLPPEHELFHGYNPVEPGPEFRHPDGSLFYPDDTLPTKPYAVPGTVIPDATISPGTVLGRFGSPYGSYLAPEGTPFAELSLPPESALKPYYQYVVKDPTALPPGYHIEQSQAAPWFHQPGGGIQYRVIGPDGNDAPVQALEDSGFLGDIRRQ</sequence>
<evidence type="ECO:0000313" key="5">
    <source>
        <dbReference type="Proteomes" id="UP000466632"/>
    </source>
</evidence>
<evidence type="ECO:0008006" key="6">
    <source>
        <dbReference type="Google" id="ProtNLM"/>
    </source>
</evidence>
<dbReference type="Proteomes" id="UP000466632">
    <property type="component" value="Chromosome"/>
</dbReference>
<dbReference type="EMBL" id="AP022582">
    <property type="protein sequence ID" value="BBY03487.1"/>
    <property type="molecule type" value="Genomic_DNA"/>
</dbReference>
<dbReference type="GO" id="GO:0050135">
    <property type="term" value="F:NADP+ nucleosidase activity"/>
    <property type="evidence" value="ECO:0007669"/>
    <property type="project" value="InterPro"/>
</dbReference>
<gene>
    <name evidence="4" type="ORF">MSEO_39860</name>
</gene>
<name>A0A7I7P3L9_9MYCO</name>
<accession>A0A7I7P3L9</accession>
<reference evidence="4 5" key="1">
    <citation type="journal article" date="2019" name="Emerg. Microbes Infect.">
        <title>Comprehensive subspecies identification of 175 nontuberculous mycobacteria species based on 7547 genomic profiles.</title>
        <authorList>
            <person name="Matsumoto Y."/>
            <person name="Kinjo T."/>
            <person name="Motooka D."/>
            <person name="Nabeya D."/>
            <person name="Jung N."/>
            <person name="Uechi K."/>
            <person name="Horii T."/>
            <person name="Iida T."/>
            <person name="Fujita J."/>
            <person name="Nakamura S."/>
        </authorList>
    </citation>
    <scope>NUCLEOTIDE SEQUENCE [LARGE SCALE GENOMIC DNA]</scope>
    <source>
        <strain evidence="4 5">JCM 16018</strain>
    </source>
</reference>
<feature type="domain" description="TNT" evidence="2">
    <location>
        <begin position="545"/>
        <end position="641"/>
    </location>
</feature>
<feature type="domain" description="Predicted hydrolase N-terminal" evidence="3">
    <location>
        <begin position="1"/>
        <end position="195"/>
    </location>
</feature>
<proteinExistence type="predicted"/>
<dbReference type="InterPro" id="IPR025331">
    <property type="entry name" value="TNT"/>
</dbReference>
<evidence type="ECO:0000256" key="1">
    <source>
        <dbReference type="SAM" id="MobiDB-lite"/>
    </source>
</evidence>
<dbReference type="Pfam" id="PF22905">
    <property type="entry name" value="Hydro_N_hd"/>
    <property type="match status" value="1"/>
</dbReference>
<keyword evidence="5" id="KW-1185">Reference proteome</keyword>
<organism evidence="4 5">
    <name type="scientific">Mycobacterium seoulense</name>
    <dbReference type="NCBI Taxonomy" id="386911"/>
    <lineage>
        <taxon>Bacteria</taxon>
        <taxon>Bacillati</taxon>
        <taxon>Actinomycetota</taxon>
        <taxon>Actinomycetes</taxon>
        <taxon>Mycobacteriales</taxon>
        <taxon>Mycobacteriaceae</taxon>
        <taxon>Mycobacterium</taxon>
    </lineage>
</organism>
<dbReference type="InterPro" id="IPR054469">
    <property type="entry name" value="Pred_hydrolase_N"/>
</dbReference>
<protein>
    <recommendedName>
        <fullName evidence="6">DUF4237 domain-containing protein</fullName>
    </recommendedName>
</protein>